<dbReference type="GO" id="GO:0030001">
    <property type="term" value="P:metal ion transport"/>
    <property type="evidence" value="ECO:0007669"/>
    <property type="project" value="UniProtKB-ARBA"/>
</dbReference>
<comment type="caution">
    <text evidence="10">The sequence shown here is derived from an EMBL/GenBank/DDBJ whole genome shotgun (WGS) entry which is preliminary data.</text>
</comment>
<dbReference type="EMBL" id="JADIIN010000001">
    <property type="protein sequence ID" value="MBF4467775.1"/>
    <property type="molecule type" value="Genomic_DNA"/>
</dbReference>
<feature type="transmembrane region" description="Helical" evidence="9">
    <location>
        <begin position="46"/>
        <end position="64"/>
    </location>
</feature>
<keyword evidence="4" id="KW-1003">Cell membrane</keyword>
<evidence type="ECO:0000256" key="7">
    <source>
        <dbReference type="ARBA" id="ARBA00023065"/>
    </source>
</evidence>
<comment type="similarity">
    <text evidence="2">Belongs to the TrkH potassium transport family.</text>
</comment>
<keyword evidence="8 9" id="KW-0472">Membrane</keyword>
<dbReference type="AlphaFoldDB" id="A0A843AFD9"/>
<evidence type="ECO:0000256" key="4">
    <source>
        <dbReference type="ARBA" id="ARBA00022475"/>
    </source>
</evidence>
<feature type="transmembrane region" description="Helical" evidence="9">
    <location>
        <begin position="433"/>
        <end position="452"/>
    </location>
</feature>
<feature type="transmembrane region" description="Helical" evidence="9">
    <location>
        <begin position="472"/>
        <end position="488"/>
    </location>
</feature>
<feature type="transmembrane region" description="Helical" evidence="9">
    <location>
        <begin position="242"/>
        <end position="262"/>
    </location>
</feature>
<accession>A0A843AFD9</accession>
<feature type="transmembrane region" description="Helical" evidence="9">
    <location>
        <begin position="213"/>
        <end position="235"/>
    </location>
</feature>
<feature type="transmembrane region" description="Helical" evidence="9">
    <location>
        <begin position="404"/>
        <end position="426"/>
    </location>
</feature>
<organism evidence="10 11">
    <name type="scientific">Methanobrevibacter arboriphilus</name>
    <dbReference type="NCBI Taxonomy" id="39441"/>
    <lineage>
        <taxon>Archaea</taxon>
        <taxon>Methanobacteriati</taxon>
        <taxon>Methanobacteriota</taxon>
        <taxon>Methanomada group</taxon>
        <taxon>Methanobacteria</taxon>
        <taxon>Methanobacteriales</taxon>
        <taxon>Methanobacteriaceae</taxon>
        <taxon>Methanobrevibacter</taxon>
    </lineage>
</organism>
<keyword evidence="5 9" id="KW-0812">Transmembrane</keyword>
<keyword evidence="3" id="KW-0813">Transport</keyword>
<keyword evidence="7" id="KW-0406">Ion transport</keyword>
<evidence type="ECO:0000256" key="2">
    <source>
        <dbReference type="ARBA" id="ARBA00009137"/>
    </source>
</evidence>
<feature type="transmembrane region" description="Helical" evidence="9">
    <location>
        <begin position="333"/>
        <end position="352"/>
    </location>
</feature>
<gene>
    <name evidence="10" type="ORF">ISP01_00045</name>
</gene>
<sequence>MSAINKIKLNDISTMLHYIGYICLILGFFMLTPIIVAIIYSEPKFIFSFFFSGIVSIIVGIVFIKVFKKYKMSLKVAMIFSTFIWLVASLLGSLPFFISGELTFINSFFEAISGFTTTGFSMYNPIESAGFAINFWRGMIQWIGGLGIIFTMIIILRSSGTSIMRLYNAEGRSERILPSIRNTSKIILYIYLFLTVVGVFLFIISGLPLFDSIFYTFVSLSTGGFALNSNSILYYNNGWVELAAMVVMILGSINFALVYLLFKRKFREFFNDIETKVAIIIIPLFIIIVSVALIEFNVYGNISENIRFGAFQIVSAISTTGLQTVFYPEILNSWPAITFFIIIISMIIGGGSGSTSGGIKWLRIGLLFKAIFWQIKSFLLPGAVIPKKINHFQGLKVNNDLLRITGLFIFLYIFVYVISVLIVLSYYNNLSQVLFEIASAMGNVGLTSGILTPNSPDFIKIVFMIDFWLGRLEIWPVLLVLFMGLATIKDKLRFNH</sequence>
<evidence type="ECO:0000313" key="11">
    <source>
        <dbReference type="Proteomes" id="UP000658733"/>
    </source>
</evidence>
<dbReference type="PANTHER" id="PTHR32024:SF2">
    <property type="entry name" value="TRK SYSTEM POTASSIUM UPTAKE PROTEIN TRKG-RELATED"/>
    <property type="match status" value="1"/>
</dbReference>
<evidence type="ECO:0000256" key="5">
    <source>
        <dbReference type="ARBA" id="ARBA00022692"/>
    </source>
</evidence>
<dbReference type="GO" id="GO:0008324">
    <property type="term" value="F:monoatomic cation transmembrane transporter activity"/>
    <property type="evidence" value="ECO:0007669"/>
    <property type="project" value="InterPro"/>
</dbReference>
<feature type="transmembrane region" description="Helical" evidence="9">
    <location>
        <begin position="186"/>
        <end position="207"/>
    </location>
</feature>
<evidence type="ECO:0000256" key="1">
    <source>
        <dbReference type="ARBA" id="ARBA00004651"/>
    </source>
</evidence>
<evidence type="ECO:0000256" key="8">
    <source>
        <dbReference type="ARBA" id="ARBA00023136"/>
    </source>
</evidence>
<dbReference type="GO" id="GO:0005886">
    <property type="term" value="C:plasma membrane"/>
    <property type="evidence" value="ECO:0007669"/>
    <property type="project" value="UniProtKB-SubCell"/>
</dbReference>
<dbReference type="PANTHER" id="PTHR32024">
    <property type="entry name" value="TRK SYSTEM POTASSIUM UPTAKE PROTEIN TRKG-RELATED"/>
    <property type="match status" value="1"/>
</dbReference>
<dbReference type="Proteomes" id="UP000658733">
    <property type="component" value="Unassembled WGS sequence"/>
</dbReference>
<dbReference type="Pfam" id="PF02386">
    <property type="entry name" value="TrkH"/>
    <property type="match status" value="1"/>
</dbReference>
<keyword evidence="6 9" id="KW-1133">Transmembrane helix</keyword>
<protein>
    <submittedName>
        <fullName evidence="10">TrkH family potassium uptake protein</fullName>
    </submittedName>
</protein>
<name>A0A843AFD9_METAZ</name>
<dbReference type="InterPro" id="IPR003445">
    <property type="entry name" value="Cat_transpt"/>
</dbReference>
<feature type="transmembrane region" description="Helical" evidence="9">
    <location>
        <begin position="76"/>
        <end position="98"/>
    </location>
</feature>
<feature type="transmembrane region" description="Helical" evidence="9">
    <location>
        <begin position="308"/>
        <end position="327"/>
    </location>
</feature>
<proteinExistence type="inferred from homology"/>
<dbReference type="Gene3D" id="1.20.1070.10">
    <property type="entry name" value="Rhodopsin 7-helix transmembrane proteins"/>
    <property type="match status" value="1"/>
</dbReference>
<evidence type="ECO:0000256" key="6">
    <source>
        <dbReference type="ARBA" id="ARBA00022989"/>
    </source>
</evidence>
<feature type="transmembrane region" description="Helical" evidence="9">
    <location>
        <begin position="277"/>
        <end position="296"/>
    </location>
</feature>
<comment type="subcellular location">
    <subcellularLocation>
        <location evidence="1">Cell membrane</location>
        <topology evidence="1">Multi-pass membrane protein</topology>
    </subcellularLocation>
</comment>
<evidence type="ECO:0000313" key="10">
    <source>
        <dbReference type="EMBL" id="MBF4467775.1"/>
    </source>
</evidence>
<evidence type="ECO:0000256" key="3">
    <source>
        <dbReference type="ARBA" id="ARBA00022448"/>
    </source>
</evidence>
<feature type="transmembrane region" description="Helical" evidence="9">
    <location>
        <begin position="364"/>
        <end position="384"/>
    </location>
</feature>
<evidence type="ECO:0000256" key="9">
    <source>
        <dbReference type="SAM" id="Phobius"/>
    </source>
</evidence>
<feature type="transmembrane region" description="Helical" evidence="9">
    <location>
        <begin position="139"/>
        <end position="156"/>
    </location>
</feature>
<feature type="transmembrane region" description="Helical" evidence="9">
    <location>
        <begin position="21"/>
        <end position="40"/>
    </location>
</feature>
<reference evidence="10" key="1">
    <citation type="submission" date="2020-10" db="EMBL/GenBank/DDBJ databases">
        <title>Dehalococcoides mccartyi of a TCE/Cr reducing biochatode.</title>
        <authorList>
            <person name="Matturro B."/>
        </authorList>
    </citation>
    <scope>NUCLEOTIDE SEQUENCE</scope>
    <source>
        <strain evidence="10">Bin4</strain>
    </source>
</reference>